<protein>
    <submittedName>
        <fullName evidence="3">Uncharacterized protein</fullName>
    </submittedName>
</protein>
<name>A0ABV1NBX9_9GAMM</name>
<accession>A0ABV1NBX9</accession>
<evidence type="ECO:0000313" key="3">
    <source>
        <dbReference type="EMBL" id="MEQ6916564.1"/>
    </source>
</evidence>
<organism evidence="3 4">
    <name type="scientific">Halomonas aquatica</name>
    <dbReference type="NCBI Taxonomy" id="3151123"/>
    <lineage>
        <taxon>Bacteria</taxon>
        <taxon>Pseudomonadati</taxon>
        <taxon>Pseudomonadota</taxon>
        <taxon>Gammaproteobacteria</taxon>
        <taxon>Oceanospirillales</taxon>
        <taxon>Halomonadaceae</taxon>
        <taxon>Halomonas</taxon>
    </lineage>
</organism>
<gene>
    <name evidence="3" type="ORF">ABE960_03345</name>
</gene>
<keyword evidence="2" id="KW-0472">Membrane</keyword>
<comment type="caution">
    <text evidence="3">The sequence shown here is derived from an EMBL/GenBank/DDBJ whole genome shotgun (WGS) entry which is preliminary data.</text>
</comment>
<feature type="compositionally biased region" description="Basic and acidic residues" evidence="1">
    <location>
        <begin position="147"/>
        <end position="162"/>
    </location>
</feature>
<keyword evidence="4" id="KW-1185">Reference proteome</keyword>
<dbReference type="RefSeq" id="WP_349760832.1">
    <property type="nucleotide sequence ID" value="NZ_JBEGCJ010000002.1"/>
</dbReference>
<feature type="region of interest" description="Disordered" evidence="1">
    <location>
        <begin position="134"/>
        <end position="199"/>
    </location>
</feature>
<evidence type="ECO:0000313" key="4">
    <source>
        <dbReference type="Proteomes" id="UP001442468"/>
    </source>
</evidence>
<feature type="transmembrane region" description="Helical" evidence="2">
    <location>
        <begin position="27"/>
        <end position="53"/>
    </location>
</feature>
<feature type="transmembrane region" description="Helical" evidence="2">
    <location>
        <begin position="74"/>
        <end position="95"/>
    </location>
</feature>
<reference evidence="3 4" key="1">
    <citation type="submission" date="2024-05" db="EMBL/GenBank/DDBJ databases">
        <title>Halomonas sp. SSM6 16S ribosomal RNA gene Genome sequencing and assembly.</title>
        <authorList>
            <person name="Yook S."/>
        </authorList>
    </citation>
    <scope>NUCLEOTIDE SEQUENCE [LARGE SCALE GENOMIC DNA]</scope>
    <source>
        <strain evidence="3 4">SSM6</strain>
    </source>
</reference>
<sequence length="199" mass="22239">MAEQMRQGFCQECNKYTLVKRKGVSHILHLLLSIFTIGAWVFVWIGLAIFNIGGWRCQTCGSDKIKDTGEMLSLRGWIVIFLSAMVILPIILVMAAGAQNNSIMDTLAPVLVLVPVVAIPVMIFKAITRRKRQSARMKPQAQAMGDLPDKVYRPGDSQHSHLEPSVPPGMVVSEEAYERADPDEHAAAEFRQRIQQRDP</sequence>
<dbReference type="EMBL" id="JBEGCJ010000002">
    <property type="protein sequence ID" value="MEQ6916564.1"/>
    <property type="molecule type" value="Genomic_DNA"/>
</dbReference>
<evidence type="ECO:0000256" key="1">
    <source>
        <dbReference type="SAM" id="MobiDB-lite"/>
    </source>
</evidence>
<feature type="compositionally biased region" description="Basic and acidic residues" evidence="1">
    <location>
        <begin position="176"/>
        <end position="199"/>
    </location>
</feature>
<proteinExistence type="predicted"/>
<evidence type="ECO:0000256" key="2">
    <source>
        <dbReference type="SAM" id="Phobius"/>
    </source>
</evidence>
<feature type="transmembrane region" description="Helical" evidence="2">
    <location>
        <begin position="107"/>
        <end position="128"/>
    </location>
</feature>
<keyword evidence="2" id="KW-0812">Transmembrane</keyword>
<dbReference type="Proteomes" id="UP001442468">
    <property type="component" value="Unassembled WGS sequence"/>
</dbReference>
<keyword evidence="2" id="KW-1133">Transmembrane helix</keyword>